<protein>
    <recommendedName>
        <fullName evidence="2">Amidohydrolase-related domain-containing protein</fullName>
    </recommendedName>
</protein>
<name>A0A381RLA2_9ZZZZ</name>
<dbReference type="InterPro" id="IPR032466">
    <property type="entry name" value="Metal_Hydrolase"/>
</dbReference>
<dbReference type="AlphaFoldDB" id="A0A381RLA2"/>
<dbReference type="SUPFAM" id="SSF51556">
    <property type="entry name" value="Metallo-dependent hydrolases"/>
    <property type="match status" value="1"/>
</dbReference>
<evidence type="ECO:0008006" key="2">
    <source>
        <dbReference type="Google" id="ProtNLM"/>
    </source>
</evidence>
<feature type="non-terminal residue" evidence="1">
    <location>
        <position position="67"/>
    </location>
</feature>
<proteinExistence type="predicted"/>
<organism evidence="1">
    <name type="scientific">marine metagenome</name>
    <dbReference type="NCBI Taxonomy" id="408172"/>
    <lineage>
        <taxon>unclassified sequences</taxon>
        <taxon>metagenomes</taxon>
        <taxon>ecological metagenomes</taxon>
    </lineage>
</organism>
<dbReference type="EMBL" id="UINC01002072">
    <property type="protein sequence ID" value="SUZ92602.1"/>
    <property type="molecule type" value="Genomic_DNA"/>
</dbReference>
<dbReference type="Gene3D" id="3.20.20.140">
    <property type="entry name" value="Metal-dependent hydrolases"/>
    <property type="match status" value="1"/>
</dbReference>
<evidence type="ECO:0000313" key="1">
    <source>
        <dbReference type="EMBL" id="SUZ92602.1"/>
    </source>
</evidence>
<accession>A0A381RLA2</accession>
<sequence>MKKIDSHLHVWAHEPDIYPYKPGQDQPLRVRGDAEFLLELMDAADVAGSLIVQPIVHGFDHSYVNHT</sequence>
<reference evidence="1" key="1">
    <citation type="submission" date="2018-05" db="EMBL/GenBank/DDBJ databases">
        <authorList>
            <person name="Lanie J.A."/>
            <person name="Ng W.-L."/>
            <person name="Kazmierczak K.M."/>
            <person name="Andrzejewski T.M."/>
            <person name="Davidsen T.M."/>
            <person name="Wayne K.J."/>
            <person name="Tettelin H."/>
            <person name="Glass J.I."/>
            <person name="Rusch D."/>
            <person name="Podicherti R."/>
            <person name="Tsui H.-C.T."/>
            <person name="Winkler M.E."/>
        </authorList>
    </citation>
    <scope>NUCLEOTIDE SEQUENCE</scope>
</reference>
<gene>
    <name evidence="1" type="ORF">METZ01_LOCUS45456</name>
</gene>